<keyword evidence="2" id="KW-1185">Reference proteome</keyword>
<comment type="caution">
    <text evidence="1">The sequence shown here is derived from an EMBL/GenBank/DDBJ whole genome shotgun (WGS) entry which is preliminary data.</text>
</comment>
<dbReference type="Proteomes" id="UP001194468">
    <property type="component" value="Unassembled WGS sequence"/>
</dbReference>
<evidence type="ECO:0000313" key="2">
    <source>
        <dbReference type="Proteomes" id="UP001194468"/>
    </source>
</evidence>
<dbReference type="AlphaFoldDB" id="A0AAD4GFR1"/>
<accession>A0AAD4GFR1</accession>
<organism evidence="1 2">
    <name type="scientific">Boletus edulis BED1</name>
    <dbReference type="NCBI Taxonomy" id="1328754"/>
    <lineage>
        <taxon>Eukaryota</taxon>
        <taxon>Fungi</taxon>
        <taxon>Dikarya</taxon>
        <taxon>Basidiomycota</taxon>
        <taxon>Agaricomycotina</taxon>
        <taxon>Agaricomycetes</taxon>
        <taxon>Agaricomycetidae</taxon>
        <taxon>Boletales</taxon>
        <taxon>Boletineae</taxon>
        <taxon>Boletaceae</taxon>
        <taxon>Boletoideae</taxon>
        <taxon>Boletus</taxon>
    </lineage>
</organism>
<reference evidence="1" key="2">
    <citation type="journal article" date="2020" name="Nat. Commun.">
        <title>Large-scale genome sequencing of mycorrhizal fungi provides insights into the early evolution of symbiotic traits.</title>
        <authorList>
            <person name="Miyauchi S."/>
            <person name="Kiss E."/>
            <person name="Kuo A."/>
            <person name="Drula E."/>
            <person name="Kohler A."/>
            <person name="Sanchez-Garcia M."/>
            <person name="Morin E."/>
            <person name="Andreopoulos B."/>
            <person name="Barry K.W."/>
            <person name="Bonito G."/>
            <person name="Buee M."/>
            <person name="Carver A."/>
            <person name="Chen C."/>
            <person name="Cichocki N."/>
            <person name="Clum A."/>
            <person name="Culley D."/>
            <person name="Crous P.W."/>
            <person name="Fauchery L."/>
            <person name="Girlanda M."/>
            <person name="Hayes R.D."/>
            <person name="Keri Z."/>
            <person name="LaButti K."/>
            <person name="Lipzen A."/>
            <person name="Lombard V."/>
            <person name="Magnuson J."/>
            <person name="Maillard F."/>
            <person name="Murat C."/>
            <person name="Nolan M."/>
            <person name="Ohm R.A."/>
            <person name="Pangilinan J."/>
            <person name="Pereira M.F."/>
            <person name="Perotto S."/>
            <person name="Peter M."/>
            <person name="Pfister S."/>
            <person name="Riley R."/>
            <person name="Sitrit Y."/>
            <person name="Stielow J.B."/>
            <person name="Szollosi G."/>
            <person name="Zifcakova L."/>
            <person name="Stursova M."/>
            <person name="Spatafora J.W."/>
            <person name="Tedersoo L."/>
            <person name="Vaario L.M."/>
            <person name="Yamada A."/>
            <person name="Yan M."/>
            <person name="Wang P."/>
            <person name="Xu J."/>
            <person name="Bruns T."/>
            <person name="Baldrian P."/>
            <person name="Vilgalys R."/>
            <person name="Dunand C."/>
            <person name="Henrissat B."/>
            <person name="Grigoriev I.V."/>
            <person name="Hibbett D."/>
            <person name="Nagy L.G."/>
            <person name="Martin F.M."/>
        </authorList>
    </citation>
    <scope>NUCLEOTIDE SEQUENCE</scope>
    <source>
        <strain evidence="1">BED1</strain>
    </source>
</reference>
<evidence type="ECO:0000313" key="1">
    <source>
        <dbReference type="EMBL" id="KAF8440210.1"/>
    </source>
</evidence>
<gene>
    <name evidence="1" type="ORF">L210DRAFT_3332676</name>
</gene>
<feature type="non-terminal residue" evidence="1">
    <location>
        <position position="1"/>
    </location>
</feature>
<dbReference type="EMBL" id="WHUW01000012">
    <property type="protein sequence ID" value="KAF8440210.1"/>
    <property type="molecule type" value="Genomic_DNA"/>
</dbReference>
<feature type="non-terminal residue" evidence="1">
    <location>
        <position position="100"/>
    </location>
</feature>
<protein>
    <submittedName>
        <fullName evidence="1">Uncharacterized protein</fullName>
    </submittedName>
</protein>
<proteinExistence type="predicted"/>
<name>A0AAD4GFR1_BOLED</name>
<reference evidence="1" key="1">
    <citation type="submission" date="2019-10" db="EMBL/GenBank/DDBJ databases">
        <authorList>
            <consortium name="DOE Joint Genome Institute"/>
            <person name="Kuo A."/>
            <person name="Miyauchi S."/>
            <person name="Kiss E."/>
            <person name="Drula E."/>
            <person name="Kohler A."/>
            <person name="Sanchez-Garcia M."/>
            <person name="Andreopoulos B."/>
            <person name="Barry K.W."/>
            <person name="Bonito G."/>
            <person name="Buee M."/>
            <person name="Carver A."/>
            <person name="Chen C."/>
            <person name="Cichocki N."/>
            <person name="Clum A."/>
            <person name="Culley D."/>
            <person name="Crous P.W."/>
            <person name="Fauchery L."/>
            <person name="Girlanda M."/>
            <person name="Hayes R."/>
            <person name="Keri Z."/>
            <person name="LaButti K."/>
            <person name="Lipzen A."/>
            <person name="Lombard V."/>
            <person name="Magnuson J."/>
            <person name="Maillard F."/>
            <person name="Morin E."/>
            <person name="Murat C."/>
            <person name="Nolan M."/>
            <person name="Ohm R."/>
            <person name="Pangilinan J."/>
            <person name="Pereira M."/>
            <person name="Perotto S."/>
            <person name="Peter M."/>
            <person name="Riley R."/>
            <person name="Sitrit Y."/>
            <person name="Stielow B."/>
            <person name="Szollosi G."/>
            <person name="Zifcakova L."/>
            <person name="Stursova M."/>
            <person name="Spatafora J.W."/>
            <person name="Tedersoo L."/>
            <person name="Vaario L.-M."/>
            <person name="Yamada A."/>
            <person name="Yan M."/>
            <person name="Wang P."/>
            <person name="Xu J."/>
            <person name="Bruns T."/>
            <person name="Baldrian P."/>
            <person name="Vilgalys R."/>
            <person name="Henrissat B."/>
            <person name="Grigoriev I.V."/>
            <person name="Hibbett D."/>
            <person name="Nagy L.G."/>
            <person name="Martin F.M."/>
        </authorList>
    </citation>
    <scope>NUCLEOTIDE SEQUENCE</scope>
    <source>
        <strain evidence="1">BED1</strain>
    </source>
</reference>
<sequence>IIVVLFGFPDAGLFTAIRALMDFHYLAQAPVISSITCDKIATTLTDFHQHKHVILDGTTDMPLDHFNIPKMEFMHHVVLSINNTRNIIQWSADTTKHAHI</sequence>